<dbReference type="SUPFAM" id="SSF161084">
    <property type="entry name" value="MAPEG domain-like"/>
    <property type="match status" value="1"/>
</dbReference>
<evidence type="ECO:0000256" key="5">
    <source>
        <dbReference type="SAM" id="Phobius"/>
    </source>
</evidence>
<proteinExistence type="predicted"/>
<evidence type="ECO:0000256" key="4">
    <source>
        <dbReference type="ARBA" id="ARBA00023136"/>
    </source>
</evidence>
<dbReference type="EMBL" id="JBHTJO010000001">
    <property type="protein sequence ID" value="MFD0986715.1"/>
    <property type="molecule type" value="Genomic_DNA"/>
</dbReference>
<feature type="transmembrane region" description="Helical" evidence="5">
    <location>
        <begin position="65"/>
        <end position="98"/>
    </location>
</feature>
<evidence type="ECO:0000313" key="6">
    <source>
        <dbReference type="EMBL" id="MFD0986715.1"/>
    </source>
</evidence>
<name>A0ABW3J8C0_9HYPH</name>
<reference evidence="7" key="1">
    <citation type="journal article" date="2019" name="Int. J. Syst. Evol. Microbiol.">
        <title>The Global Catalogue of Microorganisms (GCM) 10K type strain sequencing project: providing services to taxonomists for standard genome sequencing and annotation.</title>
        <authorList>
            <consortium name="The Broad Institute Genomics Platform"/>
            <consortium name="The Broad Institute Genome Sequencing Center for Infectious Disease"/>
            <person name="Wu L."/>
            <person name="Ma J."/>
        </authorList>
    </citation>
    <scope>NUCLEOTIDE SEQUENCE [LARGE SCALE GENOMIC DNA]</scope>
    <source>
        <strain evidence="7">CCUG 61697</strain>
    </source>
</reference>
<evidence type="ECO:0000256" key="3">
    <source>
        <dbReference type="ARBA" id="ARBA00022989"/>
    </source>
</evidence>
<dbReference type="Proteomes" id="UP001597102">
    <property type="component" value="Unassembled WGS sequence"/>
</dbReference>
<evidence type="ECO:0000256" key="1">
    <source>
        <dbReference type="ARBA" id="ARBA00004370"/>
    </source>
</evidence>
<keyword evidence="4 5" id="KW-0472">Membrane</keyword>
<organism evidence="6 7">
    <name type="scientific">Methyloligella solikamskensis</name>
    <dbReference type="NCBI Taxonomy" id="1177756"/>
    <lineage>
        <taxon>Bacteria</taxon>
        <taxon>Pseudomonadati</taxon>
        <taxon>Pseudomonadota</taxon>
        <taxon>Alphaproteobacteria</taxon>
        <taxon>Hyphomicrobiales</taxon>
        <taxon>Hyphomicrobiaceae</taxon>
        <taxon>Methyloligella</taxon>
    </lineage>
</organism>
<dbReference type="InterPro" id="IPR023352">
    <property type="entry name" value="MAPEG-like_dom_sf"/>
</dbReference>
<sequence>MTTPLYVLVLYALWTIAVLFAGVATARARRVMKGEKFSDFPGGVAEGPSYHQRAMRAHLNCVENLPVYAAVAITAAIAGVTGPVISALAITVLVFRIAQSSLHLSFEQTEKVVRIRGSLFGIQILAIIWMALIVLIYA</sequence>
<evidence type="ECO:0000256" key="2">
    <source>
        <dbReference type="ARBA" id="ARBA00022692"/>
    </source>
</evidence>
<gene>
    <name evidence="6" type="ORF">ACFQ2F_06350</name>
</gene>
<keyword evidence="2 5" id="KW-0812">Transmembrane</keyword>
<dbReference type="Pfam" id="PF01124">
    <property type="entry name" value="MAPEG"/>
    <property type="match status" value="1"/>
</dbReference>
<dbReference type="InterPro" id="IPR001129">
    <property type="entry name" value="Membr-assoc_MAPEG"/>
</dbReference>
<keyword evidence="3 5" id="KW-1133">Transmembrane helix</keyword>
<evidence type="ECO:0000313" key="7">
    <source>
        <dbReference type="Proteomes" id="UP001597102"/>
    </source>
</evidence>
<comment type="caution">
    <text evidence="6">The sequence shown here is derived from an EMBL/GenBank/DDBJ whole genome shotgun (WGS) entry which is preliminary data.</text>
</comment>
<protein>
    <submittedName>
        <fullName evidence="6">MAPEG family protein</fullName>
    </submittedName>
</protein>
<keyword evidence="7" id="KW-1185">Reference proteome</keyword>
<comment type="subcellular location">
    <subcellularLocation>
        <location evidence="1">Membrane</location>
    </subcellularLocation>
</comment>
<accession>A0ABW3J8C0</accession>
<feature type="transmembrane region" description="Helical" evidence="5">
    <location>
        <begin position="118"/>
        <end position="137"/>
    </location>
</feature>
<dbReference type="Gene3D" id="1.20.120.550">
    <property type="entry name" value="Membrane associated eicosanoid/glutathione metabolism-like domain"/>
    <property type="match status" value="1"/>
</dbReference>
<feature type="transmembrane region" description="Helical" evidence="5">
    <location>
        <begin position="6"/>
        <end position="26"/>
    </location>
</feature>
<dbReference type="RefSeq" id="WP_379087354.1">
    <property type="nucleotide sequence ID" value="NZ_JBHTJO010000001.1"/>
</dbReference>